<dbReference type="InterPro" id="IPR012296">
    <property type="entry name" value="Nuclease_put_TT1808"/>
</dbReference>
<evidence type="ECO:0000259" key="1">
    <source>
        <dbReference type="Pfam" id="PF05685"/>
    </source>
</evidence>
<evidence type="ECO:0000313" key="7">
    <source>
        <dbReference type="Proteomes" id="UP000318394"/>
    </source>
</evidence>
<evidence type="ECO:0000313" key="4">
    <source>
        <dbReference type="EMBL" id="TRB76060.1"/>
    </source>
</evidence>
<evidence type="ECO:0000313" key="3">
    <source>
        <dbReference type="EMBL" id="TRB39927.1"/>
    </source>
</evidence>
<dbReference type="GO" id="GO:0004519">
    <property type="term" value="F:endonuclease activity"/>
    <property type="evidence" value="ECO:0007669"/>
    <property type="project" value="UniProtKB-KW"/>
</dbReference>
<evidence type="ECO:0000313" key="6">
    <source>
        <dbReference type="Proteomes" id="UP000315164"/>
    </source>
</evidence>
<dbReference type="InterPro" id="IPR008538">
    <property type="entry name" value="Uma2"/>
</dbReference>
<dbReference type="Proteomes" id="UP000254031">
    <property type="component" value="Unassembled WGS sequence"/>
</dbReference>
<keyword evidence="4" id="KW-0540">Nuclease</keyword>
<feature type="domain" description="Putative restriction endonuclease" evidence="1">
    <location>
        <begin position="25"/>
        <end position="191"/>
    </location>
</feature>
<proteinExistence type="predicted"/>
<dbReference type="EMBL" id="VAJI01000002">
    <property type="protein sequence ID" value="TRB39927.1"/>
    <property type="molecule type" value="Genomic_DNA"/>
</dbReference>
<dbReference type="Pfam" id="PF05685">
    <property type="entry name" value="Uma2"/>
    <property type="match status" value="1"/>
</dbReference>
<dbReference type="AlphaFoldDB" id="A0A249A217"/>
<dbReference type="Proteomes" id="UP000315164">
    <property type="component" value="Unassembled WGS sequence"/>
</dbReference>
<dbReference type="KEGG" id="mhay:VK67_11705"/>
<reference evidence="6 7" key="2">
    <citation type="journal article" date="2019" name="Vet. Microbiol.">
        <title>Genetic characterization of susceptible and multi-drug resistant Mannheimia haemolytica isolated from high-risk stocker calves prior to and after antimicrobial metaphylaxis.</title>
        <authorList>
            <person name="Snyder E.R."/>
            <person name="Alvarez-Narvaez S."/>
            <person name="Credille B.C."/>
        </authorList>
    </citation>
    <scope>NUCLEOTIDE SEQUENCE [LARGE SCALE GENOMIC DNA]</scope>
    <source>
        <strain evidence="4 6">UGA-R5-128-1</strain>
        <strain evidence="3 7">UGA-R7-163-1</strain>
    </source>
</reference>
<keyword evidence="4" id="KW-0255">Endonuclease</keyword>
<dbReference type="RefSeq" id="WP_006249513.1">
    <property type="nucleotide sequence ID" value="NZ_CP011098.1"/>
</dbReference>
<gene>
    <name evidence="4" type="ORF">FEA53_01980</name>
    <name evidence="3" type="ORF">FEB89_01985</name>
    <name evidence="2" type="ORF">NCTC9380_01276</name>
</gene>
<keyword evidence="4" id="KW-0378">Hydrolase</keyword>
<dbReference type="Gene3D" id="3.90.1570.10">
    <property type="entry name" value="tt1808, chain A"/>
    <property type="match status" value="1"/>
</dbReference>
<dbReference type="CDD" id="cd06260">
    <property type="entry name" value="DUF820-like"/>
    <property type="match status" value="1"/>
</dbReference>
<dbReference type="EMBL" id="UGPL01000006">
    <property type="protein sequence ID" value="STY65996.1"/>
    <property type="molecule type" value="Genomic_DNA"/>
</dbReference>
<dbReference type="OrthoDB" id="9799703at2"/>
<dbReference type="EMBL" id="VAJB01000002">
    <property type="protein sequence ID" value="TRB76060.1"/>
    <property type="molecule type" value="Genomic_DNA"/>
</dbReference>
<dbReference type="PANTHER" id="PTHR34107">
    <property type="entry name" value="SLL0198 PROTEIN-RELATED"/>
    <property type="match status" value="1"/>
</dbReference>
<name>A0A249A217_MANHA</name>
<protein>
    <submittedName>
        <fullName evidence="4">Uma2 family endonuclease</fullName>
    </submittedName>
    <submittedName>
        <fullName evidence="2">Uncharacterized protein conserved in cyanobacteria</fullName>
    </submittedName>
</protein>
<accession>A0A249A217</accession>
<dbReference type="KEGG" id="mhaq:WC39_11700"/>
<dbReference type="GeneID" id="67370041"/>
<dbReference type="InterPro" id="IPR011335">
    <property type="entry name" value="Restrct_endonuc-II-like"/>
</dbReference>
<evidence type="ECO:0000313" key="2">
    <source>
        <dbReference type="EMBL" id="STY65996.1"/>
    </source>
</evidence>
<dbReference type="PANTHER" id="PTHR34107:SF4">
    <property type="entry name" value="SLL1222 PROTEIN"/>
    <property type="match status" value="1"/>
</dbReference>
<dbReference type="SUPFAM" id="SSF52980">
    <property type="entry name" value="Restriction endonuclease-like"/>
    <property type="match status" value="1"/>
</dbReference>
<keyword evidence="7" id="KW-1185">Reference proteome</keyword>
<evidence type="ECO:0000313" key="5">
    <source>
        <dbReference type="Proteomes" id="UP000254031"/>
    </source>
</evidence>
<organism evidence="4 6">
    <name type="scientific">Mannheimia haemolytica</name>
    <name type="common">Pasteurella haemolytica</name>
    <dbReference type="NCBI Taxonomy" id="75985"/>
    <lineage>
        <taxon>Bacteria</taxon>
        <taxon>Pseudomonadati</taxon>
        <taxon>Pseudomonadota</taxon>
        <taxon>Gammaproteobacteria</taxon>
        <taxon>Pasteurellales</taxon>
        <taxon>Pasteurellaceae</taxon>
        <taxon>Mannheimia</taxon>
    </lineage>
</organism>
<reference evidence="2 5" key="1">
    <citation type="submission" date="2018-06" db="EMBL/GenBank/DDBJ databases">
        <authorList>
            <consortium name="Pathogen Informatics"/>
            <person name="Doyle S."/>
        </authorList>
    </citation>
    <scope>NUCLEOTIDE SEQUENCE [LARGE SCALE GENOMIC DNA]</scope>
    <source>
        <strain evidence="2 5">NCTC9380</strain>
    </source>
</reference>
<sequence length="198" mass="22695">MSLLPMNEITSLNQLDLQKSYSYADYLLWKFKERVEIIKGKIVAMSPAPTRFHQRISMKMTAKFLEVFDNHQCQIYSAPFDVRFPDENGKVKTVVQPDLCVICDVSKLDERGCVGAPDLVVEILSPGNTKREMKDKYELYQEQGVKEYWIVSPETRTIQIFVLENGKYIGIQPVAEDEPATSVVFPALSFSTEKLFEL</sequence>
<dbReference type="Proteomes" id="UP000318394">
    <property type="component" value="Unassembled WGS sequence"/>
</dbReference>